<dbReference type="CDD" id="cd01949">
    <property type="entry name" value="GGDEF"/>
    <property type="match status" value="1"/>
</dbReference>
<evidence type="ECO:0000256" key="5">
    <source>
        <dbReference type="ARBA" id="ARBA00022989"/>
    </source>
</evidence>
<evidence type="ECO:0000256" key="2">
    <source>
        <dbReference type="ARBA" id="ARBA00012528"/>
    </source>
</evidence>
<dbReference type="Pfam" id="PF00990">
    <property type="entry name" value="GGDEF"/>
    <property type="match status" value="1"/>
</dbReference>
<dbReference type="SMART" id="SM00267">
    <property type="entry name" value="GGDEF"/>
    <property type="match status" value="1"/>
</dbReference>
<evidence type="ECO:0000256" key="3">
    <source>
        <dbReference type="ARBA" id="ARBA00022475"/>
    </source>
</evidence>
<organism evidence="11 12">
    <name type="scientific">Terrihabitans rhizophilus</name>
    <dbReference type="NCBI Taxonomy" id="3092662"/>
    <lineage>
        <taxon>Bacteria</taxon>
        <taxon>Pseudomonadati</taxon>
        <taxon>Pseudomonadota</taxon>
        <taxon>Alphaproteobacteria</taxon>
        <taxon>Hyphomicrobiales</taxon>
        <taxon>Terrihabitans</taxon>
    </lineage>
</organism>
<dbReference type="GO" id="GO:0052621">
    <property type="term" value="F:diguanylate cyclase activity"/>
    <property type="evidence" value="ECO:0007669"/>
    <property type="project" value="UniProtKB-EC"/>
</dbReference>
<evidence type="ECO:0000259" key="10">
    <source>
        <dbReference type="PROSITE" id="PS50887"/>
    </source>
</evidence>
<dbReference type="Gene3D" id="3.30.70.270">
    <property type="match status" value="1"/>
</dbReference>
<evidence type="ECO:0000256" key="1">
    <source>
        <dbReference type="ARBA" id="ARBA00004651"/>
    </source>
</evidence>
<dbReference type="PANTHER" id="PTHR45138:SF9">
    <property type="entry name" value="DIGUANYLATE CYCLASE DGCM-RELATED"/>
    <property type="match status" value="1"/>
</dbReference>
<keyword evidence="4 9" id="KW-0812">Transmembrane</keyword>
<name>A0ABU4RQ47_9HYPH</name>
<dbReference type="NCBIfam" id="TIGR00254">
    <property type="entry name" value="GGDEF"/>
    <property type="match status" value="1"/>
</dbReference>
<dbReference type="Pfam" id="PF02743">
    <property type="entry name" value="dCache_1"/>
    <property type="match status" value="1"/>
</dbReference>
<evidence type="ECO:0000313" key="11">
    <source>
        <dbReference type="EMBL" id="MDX6806954.1"/>
    </source>
</evidence>
<comment type="subcellular location">
    <subcellularLocation>
        <location evidence="1">Cell membrane</location>
        <topology evidence="1">Multi-pass membrane protein</topology>
    </subcellularLocation>
</comment>
<evidence type="ECO:0000313" key="12">
    <source>
        <dbReference type="Proteomes" id="UP001274321"/>
    </source>
</evidence>
<dbReference type="PANTHER" id="PTHR45138">
    <property type="entry name" value="REGULATORY COMPONENTS OF SENSORY TRANSDUCTION SYSTEM"/>
    <property type="match status" value="1"/>
</dbReference>
<evidence type="ECO:0000256" key="8">
    <source>
        <dbReference type="SAM" id="MobiDB-lite"/>
    </source>
</evidence>
<dbReference type="SUPFAM" id="SSF55073">
    <property type="entry name" value="Nucleotide cyclase"/>
    <property type="match status" value="1"/>
</dbReference>
<dbReference type="EC" id="2.7.7.65" evidence="2"/>
<keyword evidence="6 9" id="KW-0472">Membrane</keyword>
<feature type="transmembrane region" description="Helical" evidence="9">
    <location>
        <begin position="30"/>
        <end position="53"/>
    </location>
</feature>
<reference evidence="11 12" key="1">
    <citation type="submission" date="2023-11" db="EMBL/GenBank/DDBJ databases">
        <authorList>
            <person name="Bao R."/>
        </authorList>
    </citation>
    <scope>NUCLEOTIDE SEQUENCE [LARGE SCALE GENOMIC DNA]</scope>
    <source>
        <strain evidence="11 12">PJ23</strain>
    </source>
</reference>
<keyword evidence="5 9" id="KW-1133">Transmembrane helix</keyword>
<evidence type="ECO:0000256" key="4">
    <source>
        <dbReference type="ARBA" id="ARBA00022692"/>
    </source>
</evidence>
<feature type="region of interest" description="Disordered" evidence="8">
    <location>
        <begin position="508"/>
        <end position="531"/>
    </location>
</feature>
<dbReference type="InterPro" id="IPR033479">
    <property type="entry name" value="dCache_1"/>
</dbReference>
<dbReference type="Proteomes" id="UP001274321">
    <property type="component" value="Unassembled WGS sequence"/>
</dbReference>
<keyword evidence="3" id="KW-1003">Cell membrane</keyword>
<dbReference type="InterPro" id="IPR000160">
    <property type="entry name" value="GGDEF_dom"/>
</dbReference>
<dbReference type="InterPro" id="IPR029787">
    <property type="entry name" value="Nucleotide_cyclase"/>
</dbReference>
<keyword evidence="12" id="KW-1185">Reference proteome</keyword>
<evidence type="ECO:0000256" key="9">
    <source>
        <dbReference type="SAM" id="Phobius"/>
    </source>
</evidence>
<dbReference type="Gene3D" id="3.30.450.20">
    <property type="entry name" value="PAS domain"/>
    <property type="match status" value="2"/>
</dbReference>
<dbReference type="InterPro" id="IPR050469">
    <property type="entry name" value="Diguanylate_Cyclase"/>
</dbReference>
<keyword evidence="11" id="KW-0548">Nucleotidyltransferase</keyword>
<dbReference type="EMBL" id="JAXAFJ010000008">
    <property type="protein sequence ID" value="MDX6806954.1"/>
    <property type="molecule type" value="Genomic_DNA"/>
</dbReference>
<dbReference type="PROSITE" id="PS50887">
    <property type="entry name" value="GGDEF"/>
    <property type="match status" value="1"/>
</dbReference>
<comment type="caution">
    <text evidence="11">The sequence shown here is derived from an EMBL/GenBank/DDBJ whole genome shotgun (WGS) entry which is preliminary data.</text>
</comment>
<dbReference type="CDD" id="cd12915">
    <property type="entry name" value="PDC2_DGC_like"/>
    <property type="match status" value="1"/>
</dbReference>
<dbReference type="RefSeq" id="WP_319845079.1">
    <property type="nucleotide sequence ID" value="NZ_JAXAFJ010000008.1"/>
</dbReference>
<dbReference type="InterPro" id="IPR043128">
    <property type="entry name" value="Rev_trsase/Diguanyl_cyclase"/>
</dbReference>
<evidence type="ECO:0000256" key="7">
    <source>
        <dbReference type="ARBA" id="ARBA00034247"/>
    </source>
</evidence>
<dbReference type="CDD" id="cd12914">
    <property type="entry name" value="PDC1_DGC_like"/>
    <property type="match status" value="1"/>
</dbReference>
<accession>A0ABU4RQ47</accession>
<feature type="domain" description="GGDEF" evidence="10">
    <location>
        <begin position="376"/>
        <end position="513"/>
    </location>
</feature>
<gene>
    <name evidence="11" type="ORF">SCD90_12850</name>
</gene>
<evidence type="ECO:0000256" key="6">
    <source>
        <dbReference type="ARBA" id="ARBA00023136"/>
    </source>
</evidence>
<comment type="catalytic activity">
    <reaction evidence="7">
        <text>2 GTP = 3',3'-c-di-GMP + 2 diphosphate</text>
        <dbReference type="Rhea" id="RHEA:24898"/>
        <dbReference type="ChEBI" id="CHEBI:33019"/>
        <dbReference type="ChEBI" id="CHEBI:37565"/>
        <dbReference type="ChEBI" id="CHEBI:58805"/>
        <dbReference type="EC" id="2.7.7.65"/>
    </reaction>
</comment>
<protein>
    <recommendedName>
        <fullName evidence="2">diguanylate cyclase</fullName>
        <ecNumber evidence="2">2.7.7.65</ecNumber>
    </recommendedName>
</protein>
<keyword evidence="11" id="KW-0808">Transferase</keyword>
<proteinExistence type="predicted"/>
<sequence>MFRALQMISGKPHIDRMLGRVLRLVGARKALLPMSIAMIAVMLVVVAATLMIARSQAWEQAEQQAENVRRAVVEDVRSQLTLYGRMLDIAQGLLGGPQFAGLPQDLTSGMLARMVHDFEAAGVVIVLDPAGFSVADSSGRSKRTDNFADRDYFSVHRDQADKGLYLGPPYNSRLRSGDPSFALSRRITGDQGQFRGVVVAAIRLEHFRSLFSSIDLGPKSTISLVSNDGVVMMRQPSSDAQGDVGRDISASANFREIKGRRSGTLVATTSIDGVERLISFGEVTGYPLLVNVSVATEEILADWWREAVLIGGISLAVSCALVFLALLLQGKVDELENAKAALAEVVSKDALTGLANRREFDVIVQREWRRAVRERTPLSLLMIDADRFKQVNDRFGHAEGDKVLRELASEIRGNLRRATDSAARYGGEEFAIVLPNTDEAGAMKVAETIRLAVSAKLQQTGAAGGGAAVTVSIGAASVIPDYAKSIDEFIAAADGALYAAKKAGRNRSQLADLESGQSSRVVSLPPRPERN</sequence>